<evidence type="ECO:0000313" key="11">
    <source>
        <dbReference type="Proteomes" id="UP000054686"/>
    </source>
</evidence>
<dbReference type="Proteomes" id="UP000054686">
    <property type="component" value="Unassembled WGS sequence"/>
</dbReference>
<evidence type="ECO:0000313" key="10">
    <source>
        <dbReference type="EMBL" id="KSW13069.1"/>
    </source>
</evidence>
<protein>
    <recommendedName>
        <fullName evidence="2">alpha-L-fucosidase</fullName>
        <ecNumber evidence="2">3.2.1.51</ecNumber>
    </recommendedName>
</protein>
<keyword evidence="4" id="KW-0378">Hydrolase</keyword>
<gene>
    <name evidence="10" type="ORF">APY09_01520</name>
</gene>
<feature type="domain" description="Glycoside hydrolase family 29 N-terminal" evidence="9">
    <location>
        <begin position="338"/>
        <end position="409"/>
    </location>
</feature>
<dbReference type="GO" id="GO:0004560">
    <property type="term" value="F:alpha-L-fucosidase activity"/>
    <property type="evidence" value="ECO:0007669"/>
    <property type="project" value="InterPro"/>
</dbReference>
<evidence type="ECO:0000256" key="4">
    <source>
        <dbReference type="ARBA" id="ARBA00022801"/>
    </source>
</evidence>
<evidence type="ECO:0000256" key="7">
    <source>
        <dbReference type="SAM" id="Phobius"/>
    </source>
</evidence>
<reference evidence="10 11" key="1">
    <citation type="submission" date="2015-10" db="EMBL/GenBank/DDBJ databases">
        <title>Draft Genome of Actinomyces odontolyticus subsp. actinosynbacter strain XH001.</title>
        <authorList>
            <person name="Mclean J.S."/>
            <person name="He X."/>
        </authorList>
    </citation>
    <scope>NUCLEOTIDE SEQUENCE [LARGE SCALE GENOMIC DNA]</scope>
    <source>
        <strain evidence="10 11">XH001</strain>
    </source>
</reference>
<dbReference type="Gene3D" id="3.20.20.80">
    <property type="entry name" value="Glycosidases"/>
    <property type="match status" value="2"/>
</dbReference>
<keyword evidence="7" id="KW-0472">Membrane</keyword>
<organism evidence="10 11">
    <name type="scientific">Schaalia odontolytica</name>
    <dbReference type="NCBI Taxonomy" id="1660"/>
    <lineage>
        <taxon>Bacteria</taxon>
        <taxon>Bacillati</taxon>
        <taxon>Actinomycetota</taxon>
        <taxon>Actinomycetes</taxon>
        <taxon>Actinomycetales</taxon>
        <taxon>Actinomycetaceae</taxon>
        <taxon>Schaalia</taxon>
    </lineage>
</organism>
<keyword evidence="3 8" id="KW-0732">Signal</keyword>
<dbReference type="Pfam" id="PF01120">
    <property type="entry name" value="Alpha_L_fucos"/>
    <property type="match status" value="2"/>
</dbReference>
<keyword evidence="7" id="KW-1133">Transmembrane helix</keyword>
<feature type="compositionally biased region" description="Low complexity" evidence="6">
    <location>
        <begin position="709"/>
        <end position="745"/>
    </location>
</feature>
<evidence type="ECO:0000256" key="8">
    <source>
        <dbReference type="SAM" id="SignalP"/>
    </source>
</evidence>
<sequence length="790" mass="84719">MRITNRLAGGLLAGLLTLGMAGPALADTPAADGAQSGTPAPQATYDARYAIPAAVAASSEAKVSEWQDMKYAMFIHWGVYSSYAGWYKGQKQEVGYPEQIKAWGHQQTWDSRIPLQGIPREEYLATAQTFEAPNFDATAWCQQAKDSGMKMLLITSKHHDGFAMWDTATTDYNFTKQSPSHRDPLLELSQACKQVGIKFGLYFSNIDWEKQPENPWRNDNTLNEEGYMDYIHEQLKELLGGKYGEIAELWYDMGKPNPEQSDQLRQWAHELQPNIMINSRVGNDRADFEVGWDNEMQSEQTQGPWESAVSIFHKTWGYANWDDAAPKFKDTGYPDYSEEDWDHMIDVDNTTALRKAPGGAHTKTTEIVGNMFSTVALGGQFLFNVGPKFDGSYDPWDASVLKGIGDWNRAHPGVLNNSRPTHFPIETWGKTMVDDSHIYLGIEKWPADGTITLRGAGANDISSVKLDGSDAALTYKVEGNDLVITLPAQPDEILPVVTVTTNGTPNYVPTGLTTIGTEATTIPASGLEKFKAPTPKTGETSFTASITSGDQVASGVSVAFDTEGFTDAYAKYKVSVNGQVIKNLTVAELKEGVGPFAIGANETARVTLEYDNPAYALKGFGKDTTVKSVTVKAEKLSTPAVTVEPSTVEAGKNVTVKGTGFAPESTVTLTLHSEPVEVGTATTDANGDFTAEVTVPADTEAGEHTVVAESTTPAVTASAPLTVTAPPAPAEDPSAAPSAQPSAAPAPTPEQGGKGGLARTGTNALLAVAAALIAAGAGTAFIRRSRRAKA</sequence>
<dbReference type="SUPFAM" id="SSF49319">
    <property type="entry name" value="Actinoxanthin-like"/>
    <property type="match status" value="1"/>
</dbReference>
<dbReference type="InterPro" id="IPR000933">
    <property type="entry name" value="Glyco_hydro_29"/>
</dbReference>
<dbReference type="SMART" id="SM00812">
    <property type="entry name" value="Alpha_L_fucos"/>
    <property type="match status" value="1"/>
</dbReference>
<feature type="transmembrane region" description="Helical" evidence="7">
    <location>
        <begin position="764"/>
        <end position="782"/>
    </location>
</feature>
<evidence type="ECO:0000256" key="5">
    <source>
        <dbReference type="ARBA" id="ARBA00023295"/>
    </source>
</evidence>
<evidence type="ECO:0000259" key="9">
    <source>
        <dbReference type="Pfam" id="PF01120"/>
    </source>
</evidence>
<dbReference type="InterPro" id="IPR027273">
    <property type="entry name" value="Neocarzinostatin-like"/>
</dbReference>
<feature type="region of interest" description="Disordered" evidence="6">
    <location>
        <begin position="709"/>
        <end position="758"/>
    </location>
</feature>
<dbReference type="PANTHER" id="PTHR10030">
    <property type="entry name" value="ALPHA-L-FUCOSIDASE"/>
    <property type="match status" value="1"/>
</dbReference>
<dbReference type="Gene3D" id="2.60.40.230">
    <property type="entry name" value="Neocarzinostatin-like"/>
    <property type="match status" value="1"/>
</dbReference>
<feature type="chain" id="PRO_5006895242" description="alpha-L-fucosidase" evidence="8">
    <location>
        <begin position="27"/>
        <end position="790"/>
    </location>
</feature>
<dbReference type="AlphaFoldDB" id="A0A0V8RYD8"/>
<dbReference type="OrthoDB" id="5526311at2"/>
<accession>A0A0V8RYD8</accession>
<proteinExistence type="inferred from homology"/>
<name>A0A0V8RYD8_9ACTO</name>
<dbReference type="GO" id="GO:0005764">
    <property type="term" value="C:lysosome"/>
    <property type="evidence" value="ECO:0007669"/>
    <property type="project" value="TreeGrafter"/>
</dbReference>
<dbReference type="SUPFAM" id="SSF51445">
    <property type="entry name" value="(Trans)glycosidases"/>
    <property type="match status" value="1"/>
</dbReference>
<dbReference type="RefSeq" id="WP_060565850.1">
    <property type="nucleotide sequence ID" value="NZ_LLVT01000001.1"/>
</dbReference>
<feature type="signal peptide" evidence="8">
    <location>
        <begin position="1"/>
        <end position="26"/>
    </location>
</feature>
<keyword evidence="5" id="KW-0326">Glycosidase</keyword>
<dbReference type="EMBL" id="LLVT01000001">
    <property type="protein sequence ID" value="KSW13069.1"/>
    <property type="molecule type" value="Genomic_DNA"/>
</dbReference>
<evidence type="ECO:0000256" key="3">
    <source>
        <dbReference type="ARBA" id="ARBA00022729"/>
    </source>
</evidence>
<evidence type="ECO:0000256" key="1">
    <source>
        <dbReference type="ARBA" id="ARBA00007951"/>
    </source>
</evidence>
<dbReference type="InterPro" id="IPR057739">
    <property type="entry name" value="Glyco_hydro_29_N"/>
</dbReference>
<keyword evidence="7" id="KW-0812">Transmembrane</keyword>
<dbReference type="EC" id="3.2.1.51" evidence="2"/>
<dbReference type="GO" id="GO:0006004">
    <property type="term" value="P:fucose metabolic process"/>
    <property type="evidence" value="ECO:0007669"/>
    <property type="project" value="TreeGrafter"/>
</dbReference>
<evidence type="ECO:0000256" key="2">
    <source>
        <dbReference type="ARBA" id="ARBA00012662"/>
    </source>
</evidence>
<comment type="similarity">
    <text evidence="1">Belongs to the glycosyl hydrolase 29 family.</text>
</comment>
<dbReference type="PANTHER" id="PTHR10030:SF37">
    <property type="entry name" value="ALPHA-L-FUCOSIDASE-RELATED"/>
    <property type="match status" value="1"/>
</dbReference>
<comment type="caution">
    <text evidence="10">The sequence shown here is derived from an EMBL/GenBank/DDBJ whole genome shotgun (WGS) entry which is preliminary data.</text>
</comment>
<dbReference type="GO" id="GO:0016139">
    <property type="term" value="P:glycoside catabolic process"/>
    <property type="evidence" value="ECO:0007669"/>
    <property type="project" value="TreeGrafter"/>
</dbReference>
<feature type="domain" description="Glycoside hydrolase family 29 N-terminal" evidence="9">
    <location>
        <begin position="56"/>
        <end position="321"/>
    </location>
</feature>
<dbReference type="InterPro" id="IPR017853">
    <property type="entry name" value="GH"/>
</dbReference>
<evidence type="ECO:0000256" key="6">
    <source>
        <dbReference type="SAM" id="MobiDB-lite"/>
    </source>
</evidence>